<dbReference type="PATRIC" id="fig|167964.4.peg.1134"/>
<sequence>MLILLLSGFLRLRGIDWDENYHLHPDERFLTLVETSITPVDSIRDYFDTDTSTLNPHNVGKTFYVYGTFPLFVVRYVAELVGETGYSQVYLVGRYLSVFFEIGVVLLVYLIAQKLFNKPFVSLLSALFYGLASLPIQQAHFFTVDTFTNFFITASFYVAVCIFSSKQEQTENLLRSRDFWNHILFGVLIGLAAASKVNAIVAALLLPTAGILRDFHKWKTSSAERKCLFQFWLAAAVVCLLTFRIFQPYAFQGPGFFGVLPNPKWIANLRELSVLGSGDINYPPSLQWARRPTGFAWQNLVTWGFGLPIGIPAIVGLVGMAWKIIKGEGRNYWLLLGWVILYGGWQSAVWNPTMRYLLFIYPMLAISAAWVLETVVGKIFMTKKTLMKALAIVMVTMMLVSSAAWAFSFSAIYTHPVTRVAATEWIYKNVEGPINLLVTGTEGDFSQPLAYPHYSDVTGENPLVFRFVASQSGSIQFLTIDKIQNYEPDITGQAINVTLYEVVDGNYQFVQDVNLSLDAWDEFGQIASQTIVFDAMPVLQEGKEYALGIIPTGQAVSLRFFGFITAQTMNAGQSVSQAIYECAPSLSQMGVYDIQFTPFENSVLKGVSFFRVMDWSGIDQNHEIVVTLRAMDDPDTILAQTSLTNTFTQKKDFRGSDYSVNFENPQLLAGGKSYRLTLEVTDRTGYLAIYGSKRLSESSWDDGLPLNMYGYNPYDATSGVYYSDLNLELYWDDNDAKLERFYTSLEKADYIYITSNRQWGSTTQIPESYPLTMEYYRALIGCPREEDLQDCYRDAQVGTYSGELGFELIEVFQSEPEIAGITINTQYAEEAFTVYDHPKVFILKKTDSFDMDTVRSVLGKVDLQKVVTLTPAQASKTPGDLTLSFAGKQTQQNGGTWADLFSRDSIFNVNQGLGLLLWYGVLFILGVVVYPTTRIIFKGLKDKGYAFSRLFGLLLLAFCVWILGSASIPVERWLITVVFLALSAVNFWLFWKDREQIKTEVKGNQKYILQLELVFLAFFVFFILVRLGNPDLWHAYKGGEKPMDFAYFNAIIKSTTYPPYDPWYAGGYINYYYFGSLMAGIFTKWLGIIPSIAYNFTLATFFAFAGSAAFGIGWNIQNRRISGKKGTASTISPTVSGLIFAVAVLIIGNLGTIDMLLDGFKQVAINAGMGSGNGMISTIVLWVRGFGEVIKGANFTYYPGDWYWIPSRTIPGEAITEFPYFTFLYADPHAHLFAYPMTLMAIGFFLAILLRDDGAESHKDWQWIVTLLGGSLLVGALAATNTWDYPVQVLLGVLAIGYEHFHHKRSYKLVLPNSSAKTRVLISFILSAGIFIGCSYLLFLPYHSSYAAGYTSLHVWEGTHTPLSSFFVHWGIFLFFIVTWMIIKTRDWLAATPISFVNKIRPYRSLLIVGVFLILAIMVWLVMRGVSIAIFLIPLLLWTLLLLFDKKQPLLERVILLFMLAGFAMILMVEVIVLSGDVGRMNTVFKFYLQAWTFLSISAAFGFIDLSQRVNQSTPSGWKTTWRVIGSILIGCGLLFPVFATVDKVTDRISDDVPLTLDGMEFMQTSEYWQDGITMDLEQDYQAIKWMQDNVEGSPVIVEGNVSLYQWGNRYSIYTGLPAVIGWDWHQRQQKQTLPSNWVTDRITEVEQFYNTSDVETARSFLEKYNVQYIVLGQLEQIIYAQDGLEKFNTYEGIYWQTVFSYQDTFILKVMD</sequence>
<protein>
    <submittedName>
        <fullName evidence="9">Putative membrane protein</fullName>
    </submittedName>
</protein>
<feature type="transmembrane region" description="Helical" evidence="7">
    <location>
        <begin position="1007"/>
        <end position="1027"/>
    </location>
</feature>
<evidence type="ECO:0000313" key="10">
    <source>
        <dbReference type="Proteomes" id="UP000064249"/>
    </source>
</evidence>
<keyword evidence="4 7" id="KW-0812">Transmembrane</keyword>
<feature type="transmembrane region" description="Helical" evidence="7">
    <location>
        <begin position="1487"/>
        <end position="1504"/>
    </location>
</feature>
<comment type="caution">
    <text evidence="9">The sequence shown here is derived from an EMBL/GenBank/DDBJ whole genome shotgun (WGS) entry which is preliminary data.</text>
</comment>
<dbReference type="Pfam" id="PF02366">
    <property type="entry name" value="PMT"/>
    <property type="match status" value="1"/>
</dbReference>
<feature type="transmembrane region" description="Helical" evidence="7">
    <location>
        <begin position="1456"/>
        <end position="1475"/>
    </location>
</feature>
<dbReference type="GO" id="GO:0012505">
    <property type="term" value="C:endomembrane system"/>
    <property type="evidence" value="ECO:0007669"/>
    <property type="project" value="UniProtKB-SubCell"/>
</dbReference>
<feature type="transmembrane region" description="Helical" evidence="7">
    <location>
        <begin position="1428"/>
        <end position="1444"/>
    </location>
</feature>
<feature type="transmembrane region" description="Helical" evidence="7">
    <location>
        <begin position="1128"/>
        <end position="1151"/>
    </location>
</feature>
<keyword evidence="3" id="KW-0808">Transferase</keyword>
<evidence type="ECO:0000256" key="3">
    <source>
        <dbReference type="ARBA" id="ARBA00022679"/>
    </source>
</evidence>
<dbReference type="PANTHER" id="PTHR10790:SF51">
    <property type="entry name" value="TETRATRICOPEPTIDE REPEAT PROTEIN"/>
    <property type="match status" value="1"/>
</dbReference>
<evidence type="ECO:0000256" key="1">
    <source>
        <dbReference type="ARBA" id="ARBA00004127"/>
    </source>
</evidence>
<evidence type="ECO:0000256" key="6">
    <source>
        <dbReference type="ARBA" id="ARBA00023136"/>
    </source>
</evidence>
<feature type="transmembrane region" description="Helical" evidence="7">
    <location>
        <begin position="1363"/>
        <end position="1383"/>
    </location>
</feature>
<feature type="transmembrane region" description="Helical" evidence="7">
    <location>
        <begin position="1071"/>
        <end position="1089"/>
    </location>
</feature>
<dbReference type="NCBIfam" id="TIGR03662">
    <property type="entry name" value="Chlor_Arch_YYY"/>
    <property type="match status" value="1"/>
</dbReference>
<keyword evidence="5 7" id="KW-1133">Transmembrane helix</keyword>
<dbReference type="GO" id="GO:0006493">
    <property type="term" value="P:protein O-linked glycosylation"/>
    <property type="evidence" value="ECO:0007669"/>
    <property type="project" value="InterPro"/>
</dbReference>
<feature type="transmembrane region" description="Helical" evidence="7">
    <location>
        <begin position="356"/>
        <end position="377"/>
    </location>
</feature>
<feature type="transmembrane region" description="Helical" evidence="7">
    <location>
        <begin position="1096"/>
        <end position="1116"/>
    </location>
</feature>
<feature type="transmembrane region" description="Helical" evidence="7">
    <location>
        <begin position="973"/>
        <end position="991"/>
    </location>
</feature>
<keyword evidence="6 7" id="KW-0472">Membrane</keyword>
<evidence type="ECO:0000259" key="8">
    <source>
        <dbReference type="Pfam" id="PF02366"/>
    </source>
</evidence>
<feature type="transmembrane region" description="Helical" evidence="7">
    <location>
        <begin position="332"/>
        <end position="350"/>
    </location>
</feature>
<gene>
    <name evidence="9" type="ORF">XD73_0517</name>
</gene>
<dbReference type="Proteomes" id="UP000064249">
    <property type="component" value="Unassembled WGS sequence"/>
</dbReference>
<evidence type="ECO:0000256" key="4">
    <source>
        <dbReference type="ARBA" id="ARBA00022692"/>
    </source>
</evidence>
<feature type="transmembrane region" description="Helical" evidence="7">
    <location>
        <begin position="1232"/>
        <end position="1249"/>
    </location>
</feature>
<feature type="transmembrane region" description="Helical" evidence="7">
    <location>
        <begin position="93"/>
        <end position="112"/>
    </location>
</feature>
<dbReference type="Pfam" id="PF10060">
    <property type="entry name" value="DUF2298"/>
    <property type="match status" value="1"/>
</dbReference>
<feature type="transmembrane region" description="Helical" evidence="7">
    <location>
        <begin position="300"/>
        <end position="320"/>
    </location>
</feature>
<feature type="transmembrane region" description="Helical" evidence="7">
    <location>
        <begin position="1261"/>
        <end position="1279"/>
    </location>
</feature>
<dbReference type="PANTHER" id="PTHR10790">
    <property type="entry name" value="TPR-DOMAIN CONTAINING PROTEIN"/>
    <property type="match status" value="1"/>
</dbReference>
<keyword evidence="2" id="KW-0328">Glycosyltransferase</keyword>
<dbReference type="GO" id="GO:0000030">
    <property type="term" value="F:mannosyltransferase activity"/>
    <property type="evidence" value="ECO:0007669"/>
    <property type="project" value="InterPro"/>
</dbReference>
<feature type="transmembrane region" description="Helical" evidence="7">
    <location>
        <begin position="949"/>
        <end position="967"/>
    </location>
</feature>
<feature type="transmembrane region" description="Helical" evidence="7">
    <location>
        <begin position="1403"/>
        <end position="1422"/>
    </location>
</feature>
<comment type="subcellular location">
    <subcellularLocation>
        <location evidence="1">Endomembrane system</location>
        <topology evidence="1">Multi-pass membrane protein</topology>
    </subcellularLocation>
</comment>
<dbReference type="EMBL" id="LGFU01000017">
    <property type="protein sequence ID" value="KUK46606.1"/>
    <property type="molecule type" value="Genomic_DNA"/>
</dbReference>
<proteinExistence type="predicted"/>
<feature type="transmembrane region" description="Helical" evidence="7">
    <location>
        <begin position="118"/>
        <end position="136"/>
    </location>
</feature>
<feature type="transmembrane region" description="Helical" evidence="7">
    <location>
        <begin position="389"/>
        <end position="413"/>
    </location>
</feature>
<evidence type="ECO:0000256" key="2">
    <source>
        <dbReference type="ARBA" id="ARBA00022676"/>
    </source>
</evidence>
<dbReference type="GO" id="GO:0016020">
    <property type="term" value="C:membrane"/>
    <property type="evidence" value="ECO:0007669"/>
    <property type="project" value="InterPro"/>
</dbReference>
<feature type="domain" description="ArnT-like N-terminal" evidence="8">
    <location>
        <begin position="88"/>
        <end position="238"/>
    </location>
</feature>
<feature type="transmembrane region" description="Helical" evidence="7">
    <location>
        <begin position="1163"/>
        <end position="1183"/>
    </location>
</feature>
<feature type="transmembrane region" description="Helical" evidence="7">
    <location>
        <begin position="185"/>
        <end position="206"/>
    </location>
</feature>
<feature type="transmembrane region" description="Helical" evidence="7">
    <location>
        <begin position="916"/>
        <end position="937"/>
    </location>
</feature>
<reference evidence="9 10" key="1">
    <citation type="journal article" date="2015" name="MBio">
        <title>Genome-Resolved Metagenomic Analysis Reveals Roles for Candidate Phyla and Other Microbial Community Members in Biogeochemical Transformations in Oil Reservoirs.</title>
        <authorList>
            <person name="Hu P."/>
            <person name="Tom L."/>
            <person name="Singh A."/>
            <person name="Thomas B.C."/>
            <person name="Baker B.J."/>
            <person name="Piceno Y.M."/>
            <person name="Andersen G.L."/>
            <person name="Banfield J.F."/>
        </authorList>
    </citation>
    <scope>NUCLEOTIDE SEQUENCE [LARGE SCALE GENOMIC DNA]</scope>
    <source>
        <strain evidence="9">46_16</strain>
    </source>
</reference>
<dbReference type="InterPro" id="IPR003342">
    <property type="entry name" value="ArnT-like_N"/>
</dbReference>
<accession>A0A101FY61</accession>
<dbReference type="InterPro" id="IPR018746">
    <property type="entry name" value="DUF2298"/>
</dbReference>
<feature type="transmembrane region" description="Helical" evidence="7">
    <location>
        <begin position="227"/>
        <end position="246"/>
    </location>
</feature>
<name>A0A101FY61_9CHLR</name>
<evidence type="ECO:0000256" key="7">
    <source>
        <dbReference type="SAM" id="Phobius"/>
    </source>
</evidence>
<evidence type="ECO:0000313" key="9">
    <source>
        <dbReference type="EMBL" id="KUK46606.1"/>
    </source>
</evidence>
<evidence type="ECO:0000256" key="5">
    <source>
        <dbReference type="ARBA" id="ARBA00022989"/>
    </source>
</evidence>
<feature type="transmembrane region" description="Helical" evidence="7">
    <location>
        <begin position="1524"/>
        <end position="1542"/>
    </location>
</feature>
<organism evidence="9 10">
    <name type="scientific">Anaerolinea thermophila</name>
    <dbReference type="NCBI Taxonomy" id="167964"/>
    <lineage>
        <taxon>Bacteria</taxon>
        <taxon>Bacillati</taxon>
        <taxon>Chloroflexota</taxon>
        <taxon>Anaerolineae</taxon>
        <taxon>Anaerolineales</taxon>
        <taxon>Anaerolineaceae</taxon>
        <taxon>Anaerolinea</taxon>
    </lineage>
</organism>
<feature type="transmembrane region" description="Helical" evidence="7">
    <location>
        <begin position="1321"/>
        <end position="1343"/>
    </location>
</feature>